<evidence type="ECO:0000256" key="1">
    <source>
        <dbReference type="ARBA" id="ARBA00010790"/>
    </source>
</evidence>
<dbReference type="PANTHER" id="PTHR11552">
    <property type="entry name" value="GLUCOSE-METHANOL-CHOLINE GMC OXIDOREDUCTASE"/>
    <property type="match status" value="1"/>
</dbReference>
<accession>A0AAJ0CU34</accession>
<dbReference type="Gene3D" id="3.30.560.10">
    <property type="entry name" value="Glucose Oxidase, domain 3"/>
    <property type="match status" value="1"/>
</dbReference>
<evidence type="ECO:0000313" key="3">
    <source>
        <dbReference type="EMBL" id="KAK2601911.1"/>
    </source>
</evidence>
<protein>
    <recommendedName>
        <fullName evidence="2">Glucose-methanol-choline oxidoreductase C-terminal domain-containing protein</fullName>
    </recommendedName>
</protein>
<dbReference type="SUPFAM" id="SSF54373">
    <property type="entry name" value="FAD-linked reductases, C-terminal domain"/>
    <property type="match status" value="1"/>
</dbReference>
<dbReference type="GO" id="GO:0050660">
    <property type="term" value="F:flavin adenine dinucleotide binding"/>
    <property type="evidence" value="ECO:0007669"/>
    <property type="project" value="InterPro"/>
</dbReference>
<gene>
    <name evidence="3" type="ORF">QQS21_004502</name>
</gene>
<sequence>MLAYSPYTRSRGHVHITGPGIDDPLDFKTGMLSDPEGSDIQVLTWLYKKQRQVARRMGCQRGEFSPGPAFPANSSASNELAMDPVQEADPIYSPDDDAAIEQWIRQTVGSVAHSLGTCKMAAESKFGVVDKDLNVHGVKGLKVADLSIAPGNVAGNTMNTAVVIGEKAADIIIREF</sequence>
<dbReference type="Proteomes" id="UP001251528">
    <property type="component" value="Unassembled WGS sequence"/>
</dbReference>
<dbReference type="InterPro" id="IPR007867">
    <property type="entry name" value="GMC_OxRtase_C"/>
</dbReference>
<comment type="caution">
    <text evidence="3">The sequence shown here is derived from an EMBL/GenBank/DDBJ whole genome shotgun (WGS) entry which is preliminary data.</text>
</comment>
<dbReference type="InterPro" id="IPR012132">
    <property type="entry name" value="GMC_OxRdtase"/>
</dbReference>
<comment type="similarity">
    <text evidence="1">Belongs to the GMC oxidoreductase family.</text>
</comment>
<dbReference type="Pfam" id="PF05199">
    <property type="entry name" value="GMC_oxred_C"/>
    <property type="match status" value="1"/>
</dbReference>
<dbReference type="AlphaFoldDB" id="A0AAJ0CU34"/>
<feature type="domain" description="Glucose-methanol-choline oxidoreductase C-terminal" evidence="2">
    <location>
        <begin position="9"/>
        <end position="165"/>
    </location>
</feature>
<dbReference type="EMBL" id="JASWJB010000067">
    <property type="protein sequence ID" value="KAK2601911.1"/>
    <property type="molecule type" value="Genomic_DNA"/>
</dbReference>
<name>A0AAJ0CU34_9HYPO</name>
<dbReference type="GO" id="GO:0016614">
    <property type="term" value="F:oxidoreductase activity, acting on CH-OH group of donors"/>
    <property type="evidence" value="ECO:0007669"/>
    <property type="project" value="InterPro"/>
</dbReference>
<dbReference type="PANTHER" id="PTHR11552:SF78">
    <property type="entry name" value="GLUCOSE-METHANOL-CHOLINE OXIDOREDUCTASE N-TERMINAL DOMAIN-CONTAINING PROTEIN"/>
    <property type="match status" value="1"/>
</dbReference>
<evidence type="ECO:0000259" key="2">
    <source>
        <dbReference type="Pfam" id="PF05199"/>
    </source>
</evidence>
<reference evidence="3" key="1">
    <citation type="submission" date="2023-06" db="EMBL/GenBank/DDBJ databases">
        <title>Conoideocrella luteorostrata (Hypocreales: Clavicipitaceae), a potential biocontrol fungus for elongate hemlock scale in United States Christmas tree production areas.</title>
        <authorList>
            <person name="Barrett H."/>
            <person name="Lovett B."/>
            <person name="Macias A.M."/>
            <person name="Stajich J.E."/>
            <person name="Kasson M.T."/>
        </authorList>
    </citation>
    <scope>NUCLEOTIDE SEQUENCE</scope>
    <source>
        <strain evidence="3">ARSEF 14590</strain>
    </source>
</reference>
<proteinExistence type="inferred from homology"/>
<keyword evidence="4" id="KW-1185">Reference proteome</keyword>
<evidence type="ECO:0000313" key="4">
    <source>
        <dbReference type="Proteomes" id="UP001251528"/>
    </source>
</evidence>
<dbReference type="InterPro" id="IPR036188">
    <property type="entry name" value="FAD/NAD-bd_sf"/>
</dbReference>
<organism evidence="3 4">
    <name type="scientific">Conoideocrella luteorostrata</name>
    <dbReference type="NCBI Taxonomy" id="1105319"/>
    <lineage>
        <taxon>Eukaryota</taxon>
        <taxon>Fungi</taxon>
        <taxon>Dikarya</taxon>
        <taxon>Ascomycota</taxon>
        <taxon>Pezizomycotina</taxon>
        <taxon>Sordariomycetes</taxon>
        <taxon>Hypocreomycetidae</taxon>
        <taxon>Hypocreales</taxon>
        <taxon>Clavicipitaceae</taxon>
        <taxon>Conoideocrella</taxon>
    </lineage>
</organism>
<dbReference type="Gene3D" id="3.50.50.60">
    <property type="entry name" value="FAD/NAD(P)-binding domain"/>
    <property type="match status" value="1"/>
</dbReference>
<dbReference type="SUPFAM" id="SSF51905">
    <property type="entry name" value="FAD/NAD(P)-binding domain"/>
    <property type="match status" value="1"/>
</dbReference>